<organism evidence="2 3">
    <name type="scientific">Rosa chinensis</name>
    <name type="common">China rose</name>
    <dbReference type="NCBI Taxonomy" id="74649"/>
    <lineage>
        <taxon>Eukaryota</taxon>
        <taxon>Viridiplantae</taxon>
        <taxon>Streptophyta</taxon>
        <taxon>Embryophyta</taxon>
        <taxon>Tracheophyta</taxon>
        <taxon>Spermatophyta</taxon>
        <taxon>Magnoliopsida</taxon>
        <taxon>eudicotyledons</taxon>
        <taxon>Gunneridae</taxon>
        <taxon>Pentapetalae</taxon>
        <taxon>rosids</taxon>
        <taxon>fabids</taxon>
        <taxon>Rosales</taxon>
        <taxon>Rosaceae</taxon>
        <taxon>Rosoideae</taxon>
        <taxon>Rosoideae incertae sedis</taxon>
        <taxon>Rosa</taxon>
    </lineage>
</organism>
<evidence type="ECO:0000259" key="1">
    <source>
        <dbReference type="Pfam" id="PF13963"/>
    </source>
</evidence>
<dbReference type="EMBL" id="PDCK01000042">
    <property type="protein sequence ID" value="PRQ38715.1"/>
    <property type="molecule type" value="Genomic_DNA"/>
</dbReference>
<dbReference type="Pfam" id="PF02992">
    <property type="entry name" value="Transposase_21"/>
    <property type="match status" value="1"/>
</dbReference>
<evidence type="ECO:0000313" key="3">
    <source>
        <dbReference type="Proteomes" id="UP000238479"/>
    </source>
</evidence>
<dbReference type="STRING" id="74649.A0A2P6QX01"/>
<dbReference type="OMA" id="PICAERT"/>
<evidence type="ECO:0000313" key="2">
    <source>
        <dbReference type="EMBL" id="PRQ38715.1"/>
    </source>
</evidence>
<dbReference type="OrthoDB" id="1934442at2759"/>
<dbReference type="InterPro" id="IPR029480">
    <property type="entry name" value="Transpos_assoc"/>
</dbReference>
<dbReference type="AlphaFoldDB" id="A0A2P6QX01"/>
<dbReference type="Proteomes" id="UP000238479">
    <property type="component" value="Chromosome 4"/>
</dbReference>
<dbReference type="Pfam" id="PF13963">
    <property type="entry name" value="Transpos_assoc"/>
    <property type="match status" value="1"/>
</dbReference>
<protein>
    <submittedName>
        <fullName evidence="2">Putative Transposase-associated domain-containing protein</fullName>
    </submittedName>
</protein>
<reference evidence="2 3" key="1">
    <citation type="journal article" date="2018" name="Nat. Genet.">
        <title>The Rosa genome provides new insights in the design of modern roses.</title>
        <authorList>
            <person name="Bendahmane M."/>
        </authorList>
    </citation>
    <scope>NUCLEOTIDE SEQUENCE [LARGE SCALE GENOMIC DNA]</scope>
    <source>
        <strain evidence="3">cv. Old Blush</strain>
    </source>
</reference>
<accession>A0A2P6QX01</accession>
<dbReference type="Gramene" id="PRQ38715">
    <property type="protein sequence ID" value="PRQ38715"/>
    <property type="gene ID" value="RchiOBHm_Chr4g0417061"/>
</dbReference>
<sequence>MDKSWINEDRNTLKYEMGVETFLIFAEENASNPKRIPCPCSRCVNFKKKSIKVIRGHLFDYGFSLGYTNWIWHGEPTLSSCASAPIGSPPNPQFCSETVNMCEAAFNEGDYDEESYEFNKFVEEAERPLFDNSDHTKLEALAQLHNLKARFSMSDTCFSELLATVGSLLPKDNVLPQSLYEAKKTLSNLGLQYEKIHACPNDCILFRKEFSDAITCPKCGVSRWKLKKDKSVKMGQPAKVLWYFPIIPRFKRLYKSASIAKMLTWHEDKRTKDGHMRHPTDSPAWKLVDYKWPEFASESRNLRLALSADGINPHSSMSSRYSCWPVILVTYNLPPWLCMKRKFMMLSLLISGPKQPGNDIDIYLEPLIDDLRSLWDGVSDVYDAHRKEYFTLRAVLLWTINDFPAYGNLSGCTTKGYKRVQSMSNLW</sequence>
<keyword evidence="3" id="KW-1185">Reference proteome</keyword>
<gene>
    <name evidence="2" type="ORF">RchiOBHm_Chr4g0417061</name>
</gene>
<name>A0A2P6QX01_ROSCH</name>
<dbReference type="PANTHER" id="PTHR10775">
    <property type="entry name" value="OS08G0208400 PROTEIN"/>
    <property type="match status" value="1"/>
</dbReference>
<dbReference type="PANTHER" id="PTHR10775:SF182">
    <property type="entry name" value="TRANSPOSON, EN_SPM-LIKE, TRANSPOSASE-ASSOCIATED DOMAIN PROTEIN-RELATED"/>
    <property type="match status" value="1"/>
</dbReference>
<feature type="domain" description="Transposase-associated" evidence="1">
    <location>
        <begin position="3"/>
        <end position="75"/>
    </location>
</feature>
<proteinExistence type="predicted"/>
<comment type="caution">
    <text evidence="2">The sequence shown here is derived from an EMBL/GenBank/DDBJ whole genome shotgun (WGS) entry which is preliminary data.</text>
</comment>
<dbReference type="InterPro" id="IPR004242">
    <property type="entry name" value="Transposase_21"/>
</dbReference>